<dbReference type="InterPro" id="IPR032675">
    <property type="entry name" value="LRR_dom_sf"/>
</dbReference>
<accession>K0TE12</accession>
<dbReference type="PANTHER" id="PTHR47679:SF2">
    <property type="entry name" value="C-TERMINAL OF ROC (COR) DOMAIN-CONTAINING PROTEIN"/>
    <property type="match status" value="1"/>
</dbReference>
<evidence type="ECO:0000256" key="1">
    <source>
        <dbReference type="SAM" id="Coils"/>
    </source>
</evidence>
<dbReference type="SMART" id="SM00368">
    <property type="entry name" value="LRR_RI"/>
    <property type="match status" value="2"/>
</dbReference>
<keyword evidence="4" id="KW-1185">Reference proteome</keyword>
<feature type="coiled-coil region" evidence="1">
    <location>
        <begin position="140"/>
        <end position="202"/>
    </location>
</feature>
<dbReference type="EMBL" id="AGNL01010840">
    <property type="protein sequence ID" value="EJK68782.1"/>
    <property type="molecule type" value="Genomic_DNA"/>
</dbReference>
<comment type="caution">
    <text evidence="3">The sequence shown here is derived from an EMBL/GenBank/DDBJ whole genome shotgun (WGS) entry which is preliminary data.</text>
</comment>
<proteinExistence type="predicted"/>
<protein>
    <submittedName>
        <fullName evidence="3">Uncharacterized protein</fullName>
    </submittedName>
</protein>
<evidence type="ECO:0000256" key="2">
    <source>
        <dbReference type="SAM" id="MobiDB-lite"/>
    </source>
</evidence>
<sequence>MSPRGNSTKTTWKYDTEIDSLNLLVFVVKSTLRDQRRGGEAVSRTATDRGGHGVPRSRSRTQSRPQAQGERLVGLCVAGNWESVRAESWELRHLDARFIVFLPRMDYPPDPKKRKVHAPNSLNPRGDVTARTLGDINAVLEEHARRIETLAAANKVLEGRNTALEERCKALDRKSESLERSCDKLKVRCSSLERSIQVLKKDVNWAYSAPSIPRSQGIVLGRDEDYANSMGGAIRHIKKDVERIRNGENIDCNCLDFYDQTAILHDDVLLPHFQELADAIQLSNGIQQINIDNIEMCPSALRILFPAMEGKVKRVWMESVTFPAEDVVECYEIIATSIRRNHALKELTWSGIRIPSDEQADLLIKSVIDNRSIKDIRLKNCFNQSGVNGCRALAALMTCGRPFDLLNFGGNGLSGIDDLAAALATNPQLERLWILDNQLNDRDADLIAQALKQNTNLQQLYLKYNGITSAGFEKIRSTIYDPSSMNAVESCNHTCWIDRVEGNVPLQTPLRRRNQKLYKLLSTRHADGSNALHLKAELGEDKYTIKLVPKVLHCIKRYSCDQTANISTLSITFELIKSWMMPELFEHH</sequence>
<dbReference type="eggNOG" id="KOG4308">
    <property type="taxonomic scope" value="Eukaryota"/>
</dbReference>
<dbReference type="OrthoDB" id="8436363at2759"/>
<dbReference type="PANTHER" id="PTHR47679">
    <property type="entry name" value="PROTEIN TORNADO 1"/>
    <property type="match status" value="1"/>
</dbReference>
<dbReference type="AlphaFoldDB" id="K0TE12"/>
<organism evidence="3 4">
    <name type="scientific">Thalassiosira oceanica</name>
    <name type="common">Marine diatom</name>
    <dbReference type="NCBI Taxonomy" id="159749"/>
    <lineage>
        <taxon>Eukaryota</taxon>
        <taxon>Sar</taxon>
        <taxon>Stramenopiles</taxon>
        <taxon>Ochrophyta</taxon>
        <taxon>Bacillariophyta</taxon>
        <taxon>Coscinodiscophyceae</taxon>
        <taxon>Thalassiosirophycidae</taxon>
        <taxon>Thalassiosirales</taxon>
        <taxon>Thalassiosiraceae</taxon>
        <taxon>Thalassiosira</taxon>
    </lineage>
</organism>
<keyword evidence="1" id="KW-0175">Coiled coil</keyword>
<gene>
    <name evidence="3" type="ORF">THAOC_10011</name>
</gene>
<evidence type="ECO:0000313" key="4">
    <source>
        <dbReference type="Proteomes" id="UP000266841"/>
    </source>
</evidence>
<feature type="region of interest" description="Disordered" evidence="2">
    <location>
        <begin position="36"/>
        <end position="69"/>
    </location>
</feature>
<reference evidence="3 4" key="1">
    <citation type="journal article" date="2012" name="Genome Biol.">
        <title>Genome and low-iron response of an oceanic diatom adapted to chronic iron limitation.</title>
        <authorList>
            <person name="Lommer M."/>
            <person name="Specht M."/>
            <person name="Roy A.S."/>
            <person name="Kraemer L."/>
            <person name="Andreson R."/>
            <person name="Gutowska M.A."/>
            <person name="Wolf J."/>
            <person name="Bergner S.V."/>
            <person name="Schilhabel M.B."/>
            <person name="Klostermeier U.C."/>
            <person name="Beiko R.G."/>
            <person name="Rosenstiel P."/>
            <person name="Hippler M."/>
            <person name="Laroche J."/>
        </authorList>
    </citation>
    <scope>NUCLEOTIDE SEQUENCE [LARGE SCALE GENOMIC DNA]</scope>
    <source>
        <strain evidence="3 4">CCMP1005</strain>
    </source>
</reference>
<dbReference type="Gene3D" id="3.80.10.10">
    <property type="entry name" value="Ribonuclease Inhibitor"/>
    <property type="match status" value="1"/>
</dbReference>
<name>K0TE12_THAOC</name>
<dbReference type="SUPFAM" id="SSF52047">
    <property type="entry name" value="RNI-like"/>
    <property type="match status" value="1"/>
</dbReference>
<dbReference type="Proteomes" id="UP000266841">
    <property type="component" value="Unassembled WGS sequence"/>
</dbReference>
<evidence type="ECO:0000313" key="3">
    <source>
        <dbReference type="EMBL" id="EJK68782.1"/>
    </source>
</evidence>